<dbReference type="OrthoDB" id="6819366at2759"/>
<comment type="caution">
    <text evidence="1">The sequence shown here is derived from an EMBL/GenBank/DDBJ whole genome shotgun (WGS) entry which is preliminary data.</text>
</comment>
<reference evidence="1 2" key="1">
    <citation type="journal article" name="Sci. Rep.">
        <title>Genome-scale phylogenetic analyses confirm Olpidium as the closest living zoosporic fungus to the non-flagellated, terrestrial fungi.</title>
        <authorList>
            <person name="Chang Y."/>
            <person name="Rochon D."/>
            <person name="Sekimoto S."/>
            <person name="Wang Y."/>
            <person name="Chovatia M."/>
            <person name="Sandor L."/>
            <person name="Salamov A."/>
            <person name="Grigoriev I.V."/>
            <person name="Stajich J.E."/>
            <person name="Spatafora J.W."/>
        </authorList>
    </citation>
    <scope>NUCLEOTIDE SEQUENCE [LARGE SCALE GENOMIC DNA]</scope>
    <source>
        <strain evidence="1">S191</strain>
    </source>
</reference>
<evidence type="ECO:0000313" key="1">
    <source>
        <dbReference type="EMBL" id="KAG5463268.1"/>
    </source>
</evidence>
<dbReference type="EMBL" id="JAEFCI010000877">
    <property type="protein sequence ID" value="KAG5463268.1"/>
    <property type="molecule type" value="Genomic_DNA"/>
</dbReference>
<sequence length="182" mass="20836">MLRVHVHVRHVLRQPDVFLHVRLVEDKEEQVKAGKKCRRQVYVFRRGVARIVPPVRRVRRREDRRPRVQRRRDPSLADADGLLLHDLVYRRPIDFIHLVELVNAADALDYFCGRHFHVRISGWRTGKKDTATVGSIGREGQLRLLTLSARTKAPPSSTISSVTGSLITAAVNPTPEEPRPVV</sequence>
<proteinExistence type="predicted"/>
<evidence type="ECO:0000313" key="2">
    <source>
        <dbReference type="Proteomes" id="UP000673691"/>
    </source>
</evidence>
<name>A0A8H8DM20_9FUNG</name>
<keyword evidence="2" id="KW-1185">Reference proteome</keyword>
<dbReference type="Proteomes" id="UP000673691">
    <property type="component" value="Unassembled WGS sequence"/>
</dbReference>
<dbReference type="AlphaFoldDB" id="A0A8H8DM20"/>
<gene>
    <name evidence="1" type="ORF">BJ554DRAFT_601</name>
</gene>
<protein>
    <submittedName>
        <fullName evidence="1">Uncharacterized protein</fullName>
    </submittedName>
</protein>
<accession>A0A8H8DM20</accession>
<organism evidence="1 2">
    <name type="scientific">Olpidium bornovanus</name>
    <dbReference type="NCBI Taxonomy" id="278681"/>
    <lineage>
        <taxon>Eukaryota</taxon>
        <taxon>Fungi</taxon>
        <taxon>Fungi incertae sedis</taxon>
        <taxon>Olpidiomycota</taxon>
        <taxon>Olpidiomycotina</taxon>
        <taxon>Olpidiomycetes</taxon>
        <taxon>Olpidiales</taxon>
        <taxon>Olpidiaceae</taxon>
        <taxon>Olpidium</taxon>
    </lineage>
</organism>